<comment type="caution">
    <text evidence="1">The sequence shown here is derived from an EMBL/GenBank/DDBJ whole genome shotgun (WGS) entry which is preliminary data.</text>
</comment>
<dbReference type="OrthoDB" id="2477338at2759"/>
<dbReference type="Proteomes" id="UP000439903">
    <property type="component" value="Unassembled WGS sequence"/>
</dbReference>
<accession>A0A8H4AYW2</accession>
<name>A0A8H4AYW2_GIGMA</name>
<dbReference type="AlphaFoldDB" id="A0A8H4AYW2"/>
<sequence>MLTWPDNIFDIEEDFDMDIEFDNTLDSILDASDGVGQVWETAAIANEWKNMKGEDIYNLQMALQHATQMERSQG</sequence>
<keyword evidence="2" id="KW-1185">Reference proteome</keyword>
<reference evidence="1 2" key="1">
    <citation type="journal article" date="2019" name="Environ. Microbiol.">
        <title>At the nexus of three kingdoms: the genome of the mycorrhizal fungus Gigaspora margarita provides insights into plant, endobacterial and fungal interactions.</title>
        <authorList>
            <person name="Venice F."/>
            <person name="Ghignone S."/>
            <person name="Salvioli di Fossalunga A."/>
            <person name="Amselem J."/>
            <person name="Novero M."/>
            <person name="Xianan X."/>
            <person name="Sedzielewska Toro K."/>
            <person name="Morin E."/>
            <person name="Lipzen A."/>
            <person name="Grigoriev I.V."/>
            <person name="Henrissat B."/>
            <person name="Martin F.M."/>
            <person name="Bonfante P."/>
        </authorList>
    </citation>
    <scope>NUCLEOTIDE SEQUENCE [LARGE SCALE GENOMIC DNA]</scope>
    <source>
        <strain evidence="1 2">BEG34</strain>
    </source>
</reference>
<proteinExistence type="predicted"/>
<protein>
    <submittedName>
        <fullName evidence="1">Uncharacterized protein</fullName>
    </submittedName>
</protein>
<evidence type="ECO:0000313" key="2">
    <source>
        <dbReference type="Proteomes" id="UP000439903"/>
    </source>
</evidence>
<dbReference type="EMBL" id="WTPW01000116">
    <property type="protein sequence ID" value="KAF0545892.1"/>
    <property type="molecule type" value="Genomic_DNA"/>
</dbReference>
<evidence type="ECO:0000313" key="1">
    <source>
        <dbReference type="EMBL" id="KAF0545892.1"/>
    </source>
</evidence>
<gene>
    <name evidence="1" type="ORF">F8M41_001829</name>
</gene>
<organism evidence="1 2">
    <name type="scientific">Gigaspora margarita</name>
    <dbReference type="NCBI Taxonomy" id="4874"/>
    <lineage>
        <taxon>Eukaryota</taxon>
        <taxon>Fungi</taxon>
        <taxon>Fungi incertae sedis</taxon>
        <taxon>Mucoromycota</taxon>
        <taxon>Glomeromycotina</taxon>
        <taxon>Glomeromycetes</taxon>
        <taxon>Diversisporales</taxon>
        <taxon>Gigasporaceae</taxon>
        <taxon>Gigaspora</taxon>
    </lineage>
</organism>